<protein>
    <submittedName>
        <fullName evidence="2">Uncharacterized protein</fullName>
    </submittedName>
</protein>
<dbReference type="HOGENOM" id="CLU_1605378_0_0_1"/>
<dbReference type="Gramene" id="ORUFI02G06910.5">
    <property type="protein sequence ID" value="ORUFI02G06910.5"/>
    <property type="gene ID" value="ORUFI02G06910"/>
</dbReference>
<keyword evidence="3" id="KW-1185">Reference proteome</keyword>
<dbReference type="EnsemblPlants" id="ORUFI02G06910.5">
    <property type="protein sequence ID" value="ORUFI02G06910.5"/>
    <property type="gene ID" value="ORUFI02G06910"/>
</dbReference>
<proteinExistence type="predicted"/>
<reference evidence="2" key="2">
    <citation type="submission" date="2015-06" db="UniProtKB">
        <authorList>
            <consortium name="EnsemblPlants"/>
        </authorList>
    </citation>
    <scope>IDENTIFICATION</scope>
</reference>
<dbReference type="Proteomes" id="UP000008022">
    <property type="component" value="Unassembled WGS sequence"/>
</dbReference>
<reference evidence="3" key="1">
    <citation type="submission" date="2013-06" db="EMBL/GenBank/DDBJ databases">
        <authorList>
            <person name="Zhao Q."/>
        </authorList>
    </citation>
    <scope>NUCLEOTIDE SEQUENCE</scope>
    <source>
        <strain evidence="3">cv. W1943</strain>
    </source>
</reference>
<dbReference type="AlphaFoldDB" id="A0A0E0NB05"/>
<evidence type="ECO:0000256" key="1">
    <source>
        <dbReference type="SAM" id="MobiDB-lite"/>
    </source>
</evidence>
<sequence>MLGHPAQFDLAAGHPLTHPAVSEPYPDLAGNQSKRRTPPITPTTRTPARKNSEESSTQWITGIAEVCWRGTMLKQRQGKLHLKDCHSLQRLIGVGITLSWEMKLCALAALAAATTSSAVASSFPNRMFSLMLVANSAGSWLTSPICARSHFSRSLRMSTPSTITSPADGS</sequence>
<feature type="region of interest" description="Disordered" evidence="1">
    <location>
        <begin position="13"/>
        <end position="56"/>
    </location>
</feature>
<organism evidence="2 3">
    <name type="scientific">Oryza rufipogon</name>
    <name type="common">Brownbeard rice</name>
    <name type="synonym">Asian wild rice</name>
    <dbReference type="NCBI Taxonomy" id="4529"/>
    <lineage>
        <taxon>Eukaryota</taxon>
        <taxon>Viridiplantae</taxon>
        <taxon>Streptophyta</taxon>
        <taxon>Embryophyta</taxon>
        <taxon>Tracheophyta</taxon>
        <taxon>Spermatophyta</taxon>
        <taxon>Magnoliopsida</taxon>
        <taxon>Liliopsida</taxon>
        <taxon>Poales</taxon>
        <taxon>Poaceae</taxon>
        <taxon>BOP clade</taxon>
        <taxon>Oryzoideae</taxon>
        <taxon>Oryzeae</taxon>
        <taxon>Oryzinae</taxon>
        <taxon>Oryza</taxon>
    </lineage>
</organism>
<evidence type="ECO:0000313" key="2">
    <source>
        <dbReference type="EnsemblPlants" id="ORUFI02G06910.5"/>
    </source>
</evidence>
<accession>A0A0E0NB05</accession>
<name>A0A0E0NB05_ORYRU</name>
<evidence type="ECO:0000313" key="3">
    <source>
        <dbReference type="Proteomes" id="UP000008022"/>
    </source>
</evidence>